<accession>A0A8J2V9A2</accession>
<proteinExistence type="predicted"/>
<gene>
    <name evidence="3" type="primary">porU</name>
    <name evidence="3" type="ORF">GCM10011312_08810</name>
</gene>
<dbReference type="GO" id="GO:0006508">
    <property type="term" value="P:proteolysis"/>
    <property type="evidence" value="ECO:0007669"/>
    <property type="project" value="InterPro"/>
</dbReference>
<reference evidence="3" key="2">
    <citation type="submission" date="2020-09" db="EMBL/GenBank/DDBJ databases">
        <authorList>
            <person name="Sun Q."/>
            <person name="Zhou Y."/>
        </authorList>
    </citation>
    <scope>NUCLEOTIDE SEQUENCE</scope>
    <source>
        <strain evidence="3">CGMCC 1.12924</strain>
    </source>
</reference>
<dbReference type="SUPFAM" id="SSF52129">
    <property type="entry name" value="Caspase-like"/>
    <property type="match status" value="1"/>
</dbReference>
<keyword evidence="4" id="KW-1185">Reference proteome</keyword>
<dbReference type="NCBIfam" id="NF033707">
    <property type="entry name" value="T9SS_sortase"/>
    <property type="match status" value="1"/>
</dbReference>
<dbReference type="EMBL" id="BMGK01000003">
    <property type="protein sequence ID" value="GGD86989.1"/>
    <property type="molecule type" value="Genomic_DNA"/>
</dbReference>
<dbReference type="Pfam" id="PF01364">
    <property type="entry name" value="Peptidase_C25"/>
    <property type="match status" value="1"/>
</dbReference>
<comment type="caution">
    <text evidence="3">The sequence shown here is derived from an EMBL/GenBank/DDBJ whole genome shotgun (WGS) entry which is preliminary data.</text>
</comment>
<dbReference type="Gene3D" id="3.40.50.1460">
    <property type="match status" value="1"/>
</dbReference>
<keyword evidence="1" id="KW-0732">Signal</keyword>
<protein>
    <submittedName>
        <fullName evidence="3">Peptidase C25</fullName>
    </submittedName>
</protein>
<sequence length="1266" mass="141712">MKKILFLLSIVAFSSLYSQSRQITLDWGDSKGQKQSSVIDNSLNFNVTKNEYITHWKDDGFATPGSLVISNIKYQTISKNKLSDLDVQSIPNSINQRISSNKARNEIFTTLSITPVINQNGVYRKVVSFDVAYSKNNAQQLNRSSSVTNSILNTGQWFKFKIDQAGIYKIDRDFLNSLGMDVNNIDPRKLKIVGNGGNMLPLSNSENVDFELKQNAIQVVGEEDGSFDSNDYILFYGENNQLNEDSNTHINIYENDAYYFITADGENGNRVLPYNEPAGEPSTTITRFNDYQYFEQDEINPPLVGRRWFSNRFDIENEQDFEFNFPNIVVGEPMEIKVYTIATSEVTTSMDVEVNDQLQDTFNFGTLSNTVLASSRLFSGNVNAPSETIKVTLKYNNAGNPQSNAFLDFISINALRQLSGTEGQLPFRYDAAATLSGIGEYQISNASQFSQVWEVTNTSQITSVSNQDNAQTFSFKAQMGQIRNYIAVHNTAFFTPTRVNNSVVQNQNLKGTIFQNEQGAFQDIDYLIITPPFLLQPALKLANHHRTRNGYSVKVVTTDKIYNEFSTGKQDIAAIRNLIKYVYDNASNETNRLKYVGLFGDTSVDYKNRLNGNNNILPTYHDSEFGSISASNTYMSDDFYGMMDENEGNMNSNEKLDVAVGRIIADNVTQANDLVNKIINYESAVAFGNWRNNFVLVSDDADTNSDSNLQFRLDSLGNAISANRPNVNVIKIHSDSYQQETASGGNRYPKVNEAIENVIDVGTLVLNYFGHGGEDGLASERVITKESVQNLQNRNRYPLFVTVTCEFTRFDNPLRPTAGEFTYLNKEGGAIALISTTRQIGVGLGTDFNQKLGEYLYAYFLEEFIPPAEALRRAKNDISNGNRRVIFYIGDPAMQLAFPKKEVRLTTINGNPLRQATDTLKALSRIKMGGEVVDSNGNLLSDYNGTLEAKVFDKRLQRQTLGNDGVTDSNGDLIIMEFNTLGEGIFNGQASIENGTFEFEFVVPRDIAIPVGNGRVSLYAKRDGELENQTGSTENILVGGINENAPDDNQGPLIQLFMNDESFVNGGTTNDSPILIAKLQDENGINTASGIGHDITAIIDGDEANPYILNDYYQSEVDNYTEGTLSYRLRNLEEGLHTLTLKAWDVYNNSSTAEIQFVVAGSNDLKIERVLNYPNPFVNYTEFWFNHNRPFEPLEVQVQVFTVTGKVVWSRNQIVNTEGFLSREITWDGTDDFGDKIGKGVYVYKLTVKSTLTNKKVEKFEKLVIL</sequence>
<name>A0A8J2V9A2_9FLAO</name>
<dbReference type="AlphaFoldDB" id="A0A8J2V9A2"/>
<evidence type="ECO:0000259" key="2">
    <source>
        <dbReference type="Pfam" id="PF01364"/>
    </source>
</evidence>
<evidence type="ECO:0000256" key="1">
    <source>
        <dbReference type="ARBA" id="ARBA00022729"/>
    </source>
</evidence>
<dbReference type="GO" id="GO:0008234">
    <property type="term" value="F:cysteine-type peptidase activity"/>
    <property type="evidence" value="ECO:0007669"/>
    <property type="project" value="InterPro"/>
</dbReference>
<dbReference type="InterPro" id="IPR001769">
    <property type="entry name" value="Gingipain"/>
</dbReference>
<dbReference type="NCBIfam" id="TIGR04183">
    <property type="entry name" value="Por_Secre_tail"/>
    <property type="match status" value="1"/>
</dbReference>
<dbReference type="InterPro" id="IPR029031">
    <property type="entry name" value="Gingipain_N_sf"/>
</dbReference>
<dbReference type="InterPro" id="IPR026444">
    <property type="entry name" value="Secre_tail"/>
</dbReference>
<dbReference type="Proteomes" id="UP000652231">
    <property type="component" value="Unassembled WGS sequence"/>
</dbReference>
<dbReference type="CDD" id="cd02258">
    <property type="entry name" value="Peptidase_C25_N"/>
    <property type="match status" value="1"/>
</dbReference>
<organism evidence="3 4">
    <name type="scientific">Planktosalinus lacus</name>
    <dbReference type="NCBI Taxonomy" id="1526573"/>
    <lineage>
        <taxon>Bacteria</taxon>
        <taxon>Pseudomonadati</taxon>
        <taxon>Bacteroidota</taxon>
        <taxon>Flavobacteriia</taxon>
        <taxon>Flavobacteriales</taxon>
        <taxon>Flavobacteriaceae</taxon>
        <taxon>Planktosalinus</taxon>
    </lineage>
</organism>
<dbReference type="Gene3D" id="3.40.50.10390">
    <property type="entry name" value="Gingipain r, domain 1"/>
    <property type="match status" value="1"/>
</dbReference>
<feature type="domain" description="Gingipain" evidence="2">
    <location>
        <begin position="526"/>
        <end position="896"/>
    </location>
</feature>
<evidence type="ECO:0000313" key="3">
    <source>
        <dbReference type="EMBL" id="GGD86989.1"/>
    </source>
</evidence>
<evidence type="ECO:0000313" key="4">
    <source>
        <dbReference type="Proteomes" id="UP000652231"/>
    </source>
</evidence>
<dbReference type="InterPro" id="IPR029030">
    <property type="entry name" value="Caspase-like_dom_sf"/>
</dbReference>
<dbReference type="Gene3D" id="2.60.40.4070">
    <property type="match status" value="1"/>
</dbReference>
<reference evidence="3" key="1">
    <citation type="journal article" date="2014" name="Int. J. Syst. Evol. Microbiol.">
        <title>Complete genome sequence of Corynebacterium casei LMG S-19264T (=DSM 44701T), isolated from a smear-ripened cheese.</title>
        <authorList>
            <consortium name="US DOE Joint Genome Institute (JGI-PGF)"/>
            <person name="Walter F."/>
            <person name="Albersmeier A."/>
            <person name="Kalinowski J."/>
            <person name="Ruckert C."/>
        </authorList>
    </citation>
    <scope>NUCLEOTIDE SEQUENCE</scope>
    <source>
        <strain evidence="3">CGMCC 1.12924</strain>
    </source>
</reference>